<evidence type="ECO:0000256" key="4">
    <source>
        <dbReference type="ARBA" id="ARBA00023128"/>
    </source>
</evidence>
<evidence type="ECO:0000313" key="10">
    <source>
        <dbReference type="EMBL" id="CAD7641813.1"/>
    </source>
</evidence>
<dbReference type="PANTHER" id="PTHR12534">
    <property type="entry name" value="30S RIBOSOMAL PROTEIN S2 PROKARYOTIC AND ORGANELLAR"/>
    <property type="match status" value="1"/>
</dbReference>
<dbReference type="EMBL" id="OC880499">
    <property type="protein sequence ID" value="CAD7641813.1"/>
    <property type="molecule type" value="Genomic_DNA"/>
</dbReference>
<dbReference type="SUPFAM" id="SSF52313">
    <property type="entry name" value="Ribosomal protein S2"/>
    <property type="match status" value="1"/>
</dbReference>
<evidence type="ECO:0000256" key="9">
    <source>
        <dbReference type="SAM" id="MobiDB-lite"/>
    </source>
</evidence>
<evidence type="ECO:0000256" key="8">
    <source>
        <dbReference type="ARBA" id="ARBA00083109"/>
    </source>
</evidence>
<keyword evidence="11" id="KW-1185">Reference proteome</keyword>
<dbReference type="Gene3D" id="3.40.50.10490">
    <property type="entry name" value="Glucose-6-phosphate isomerase like protein, domain 1"/>
    <property type="match status" value="1"/>
</dbReference>
<evidence type="ECO:0000256" key="3">
    <source>
        <dbReference type="ARBA" id="ARBA00022980"/>
    </source>
</evidence>
<organism evidence="10">
    <name type="scientific">Medioppia subpectinata</name>
    <dbReference type="NCBI Taxonomy" id="1979941"/>
    <lineage>
        <taxon>Eukaryota</taxon>
        <taxon>Metazoa</taxon>
        <taxon>Ecdysozoa</taxon>
        <taxon>Arthropoda</taxon>
        <taxon>Chelicerata</taxon>
        <taxon>Arachnida</taxon>
        <taxon>Acari</taxon>
        <taxon>Acariformes</taxon>
        <taxon>Sarcoptiformes</taxon>
        <taxon>Oribatida</taxon>
        <taxon>Brachypylina</taxon>
        <taxon>Oppioidea</taxon>
        <taxon>Oppiidae</taxon>
        <taxon>Medioppia</taxon>
    </lineage>
</organism>
<accession>A0A7R9LHM7</accession>
<evidence type="ECO:0000256" key="6">
    <source>
        <dbReference type="ARBA" id="ARBA00059792"/>
    </source>
</evidence>
<dbReference type="GO" id="GO:0005763">
    <property type="term" value="C:mitochondrial small ribosomal subunit"/>
    <property type="evidence" value="ECO:0007669"/>
    <property type="project" value="UniProtKB-ARBA"/>
</dbReference>
<dbReference type="GO" id="GO:0005743">
    <property type="term" value="C:mitochondrial inner membrane"/>
    <property type="evidence" value="ECO:0007669"/>
    <property type="project" value="UniProtKB-ARBA"/>
</dbReference>
<dbReference type="HAMAP" id="MF_00291_B">
    <property type="entry name" value="Ribosomal_uS2_B"/>
    <property type="match status" value="1"/>
</dbReference>
<feature type="region of interest" description="Disordered" evidence="9">
    <location>
        <begin position="223"/>
        <end position="254"/>
    </location>
</feature>
<evidence type="ECO:0000256" key="2">
    <source>
        <dbReference type="ARBA" id="ARBA00006242"/>
    </source>
</evidence>
<dbReference type="Proteomes" id="UP000759131">
    <property type="component" value="Unassembled WGS sequence"/>
</dbReference>
<evidence type="ECO:0000256" key="7">
    <source>
        <dbReference type="ARBA" id="ARBA00071390"/>
    </source>
</evidence>
<dbReference type="PROSITE" id="PS00962">
    <property type="entry name" value="RIBOSOMAL_S2_1"/>
    <property type="match status" value="1"/>
</dbReference>
<protein>
    <recommendedName>
        <fullName evidence="7">Small ribosomal subunit protein uS2m</fullName>
    </recommendedName>
    <alternativeName>
        <fullName evidence="8">28S ribosomal protein S2, mitochondrial</fullName>
    </alternativeName>
</protein>
<dbReference type="PRINTS" id="PR00395">
    <property type="entry name" value="RIBOSOMALS2"/>
</dbReference>
<evidence type="ECO:0000256" key="5">
    <source>
        <dbReference type="ARBA" id="ARBA00023274"/>
    </source>
</evidence>
<feature type="non-terminal residue" evidence="10">
    <location>
        <position position="1"/>
    </location>
</feature>
<reference evidence="10" key="1">
    <citation type="submission" date="2020-11" db="EMBL/GenBank/DDBJ databases">
        <authorList>
            <person name="Tran Van P."/>
        </authorList>
    </citation>
    <scope>NUCLEOTIDE SEQUENCE</scope>
</reference>
<dbReference type="Pfam" id="PF00318">
    <property type="entry name" value="Ribosomal_S2"/>
    <property type="match status" value="2"/>
</dbReference>
<comment type="similarity">
    <text evidence="2">Belongs to the universal ribosomal protein uS2 family.</text>
</comment>
<name>A0A7R9LHM7_9ACAR</name>
<dbReference type="EMBL" id="CAJPIZ010025924">
    <property type="protein sequence ID" value="CAG2118895.1"/>
    <property type="molecule type" value="Genomic_DNA"/>
</dbReference>
<evidence type="ECO:0000313" key="11">
    <source>
        <dbReference type="Proteomes" id="UP000759131"/>
    </source>
</evidence>
<dbReference type="GO" id="GO:0006412">
    <property type="term" value="P:translation"/>
    <property type="evidence" value="ECO:0007669"/>
    <property type="project" value="InterPro"/>
</dbReference>
<evidence type="ECO:0000256" key="1">
    <source>
        <dbReference type="ARBA" id="ARBA00004173"/>
    </source>
</evidence>
<keyword evidence="5" id="KW-0687">Ribonucleoprotein</keyword>
<dbReference type="OrthoDB" id="2320368at2759"/>
<dbReference type="InterPro" id="IPR018130">
    <property type="entry name" value="Ribosomal_uS2_CS"/>
</dbReference>
<dbReference type="InterPro" id="IPR005706">
    <property type="entry name" value="Ribosomal_uS2_bac/mit/plastid"/>
</dbReference>
<feature type="non-terminal residue" evidence="10">
    <location>
        <position position="265"/>
    </location>
</feature>
<gene>
    <name evidence="10" type="ORF">OSB1V03_LOCUS18845</name>
</gene>
<proteinExistence type="inferred from homology"/>
<keyword evidence="4" id="KW-0496">Mitochondrion</keyword>
<dbReference type="InterPro" id="IPR023591">
    <property type="entry name" value="Ribosomal_uS2_flav_dom_sf"/>
</dbReference>
<sequence length="265" mass="30302">DAVVDAVTDKIYEDSLRHEDFFGVNKLFTVRQLFESRAHFGHKTGTLNQHMNPYIFGTRLGLLILDLDQTAQRLREALNFTAHIAFRGGIILFINRSPNTTHLVEETARQCGQYSHCREWNSSAFYDSKKHFGAVTRLPDLLIFLSTMNNVFETHPAVTDAAKVLIPTVGIVDTNSDPTLISYPIPANDDTYCTIQLFCQLFKQSILLGQEKRKNARLWLKRQSMAPNTDKTEHPNRPFKQRKPLTTRREEVSGIRAKFPTKIPV</sequence>
<dbReference type="CDD" id="cd01425">
    <property type="entry name" value="RPS2"/>
    <property type="match status" value="1"/>
</dbReference>
<dbReference type="GO" id="GO:0003735">
    <property type="term" value="F:structural constituent of ribosome"/>
    <property type="evidence" value="ECO:0007669"/>
    <property type="project" value="InterPro"/>
</dbReference>
<dbReference type="PANTHER" id="PTHR12534:SF0">
    <property type="entry name" value="SMALL RIBOSOMAL SUBUNIT PROTEIN US2M"/>
    <property type="match status" value="1"/>
</dbReference>
<dbReference type="FunFam" id="3.40.50.10490:FF:000026">
    <property type="entry name" value="28S ribosomal protein S2, mitochondrial"/>
    <property type="match status" value="1"/>
</dbReference>
<keyword evidence="3" id="KW-0689">Ribosomal protein</keyword>
<dbReference type="InterPro" id="IPR001865">
    <property type="entry name" value="Ribosomal_uS2"/>
</dbReference>
<feature type="compositionally biased region" description="Basic residues" evidence="9">
    <location>
        <begin position="237"/>
        <end position="246"/>
    </location>
</feature>
<dbReference type="AlphaFoldDB" id="A0A7R9LHM7"/>
<comment type="function">
    <text evidence="6">Required for mitoribosome formation and stability, and mitochondrial translation.</text>
</comment>
<comment type="subcellular location">
    <subcellularLocation>
        <location evidence="1">Mitochondrion</location>
    </subcellularLocation>
</comment>